<dbReference type="MassIVE" id="F8WDW6"/>
<proteinExistence type="evidence at protein level"/>
<dbReference type="VEuPathDB" id="HostDB:ENSG00000188033"/>
<dbReference type="GeneTree" id="ENSGT00940000164491"/>
<dbReference type="EMBL" id="AC010422">
    <property type="status" value="NOT_ANNOTATED_CDS"/>
    <property type="molecule type" value="Genomic_DNA"/>
</dbReference>
<dbReference type="HGNC" id="HGNC:23705">
    <property type="gene designation" value="ZNF490"/>
</dbReference>
<accession>F8WDW6</accession>
<evidence type="ECO:0000313" key="2">
    <source>
        <dbReference type="Ensembl" id="ENSP00000402719.1"/>
    </source>
</evidence>
<keyword evidence="4" id="KW-1267">Proteomics identification</keyword>
<evidence type="ECO:0000256" key="1">
    <source>
        <dbReference type="SAM" id="MobiDB-lite"/>
    </source>
</evidence>
<dbReference type="OrthoDB" id="9827751at2759"/>
<dbReference type="Bgee" id="ENSG00000188033">
    <property type="expression patterns" value="Expressed in buccal mucosa cell and 111 other cell types or tissues"/>
</dbReference>
<reference evidence="2 3" key="3">
    <citation type="journal article" date="2004" name="Nature">
        <title>Finishing the euchromatic sequence of the human genome.</title>
        <authorList>
            <consortium name="International Human Genome Sequencing Consortium"/>
        </authorList>
    </citation>
    <scope>NUCLEOTIDE SEQUENCE [LARGE SCALE GENOMIC DNA]</scope>
</reference>
<dbReference type="ExpressionAtlas" id="F8WDW6">
    <property type="expression patterns" value="baseline and differential"/>
</dbReference>
<reference evidence="2" key="5">
    <citation type="submission" date="2025-09" db="UniProtKB">
        <authorList>
            <consortium name="Ensembl"/>
        </authorList>
    </citation>
    <scope>IDENTIFICATION</scope>
</reference>
<reference evidence="2 3" key="2">
    <citation type="journal article" date="2004" name="Nature">
        <title>The DNA sequence and biology of human chromosome 19.</title>
        <authorList>
            <person name="Grimwood J."/>
            <person name="Gordon L.A."/>
            <person name="Olsen A."/>
            <person name="Terry A."/>
            <person name="Schmutz J."/>
            <person name="Lamerdin J."/>
            <person name="Hellsten U."/>
            <person name="Goodstein D."/>
            <person name="Couronne O."/>
            <person name="Tran-Gyamfi M."/>
            <person name="Aerts A."/>
            <person name="Altherr M."/>
            <person name="Ashworth L."/>
            <person name="Bajorek E."/>
            <person name="Black S."/>
            <person name="Branscomb E."/>
            <person name="Caenepeel S."/>
            <person name="Carrano A."/>
            <person name="Caoile C."/>
            <person name="Chan Y.M."/>
            <person name="Christensen M."/>
            <person name="Cleland C.A."/>
            <person name="Copeland A."/>
            <person name="Dalin E."/>
            <person name="Dehal P."/>
            <person name="Denys M."/>
            <person name="Detter J.C."/>
            <person name="Escobar J."/>
            <person name="Flowers D."/>
            <person name="Fotopulos D."/>
            <person name="Garcia C."/>
            <person name="Georgescu A.M."/>
            <person name="Glavina T."/>
            <person name="Gomez M."/>
            <person name="Gonzales E."/>
            <person name="Groza M."/>
            <person name="Hammon N."/>
            <person name="Hawkins T."/>
            <person name="Haydu L."/>
            <person name="Ho I."/>
            <person name="Huang W."/>
            <person name="Israni S."/>
            <person name="Jett J."/>
            <person name="Kadner K."/>
            <person name="Kimball H."/>
            <person name="Kobayashi A."/>
            <person name="Larionov V."/>
            <person name="Leem S.H."/>
            <person name="Lopez F."/>
            <person name="Lou Y."/>
            <person name="Lowry S."/>
            <person name="Malfatti S."/>
            <person name="Martinez D."/>
            <person name="McCready P."/>
            <person name="Medina C."/>
            <person name="Morgan J."/>
            <person name="Nelson K."/>
            <person name="Nolan M."/>
            <person name="Ovcharenko I."/>
            <person name="Pitluck S."/>
            <person name="Pollard M."/>
            <person name="Popkie A.P."/>
            <person name="Predki P."/>
            <person name="Quan G."/>
            <person name="Ramirez L."/>
            <person name="Rash S."/>
            <person name="Retterer J."/>
            <person name="Rodriguez A."/>
            <person name="Rogers S."/>
            <person name="Salamov A."/>
            <person name="Salazar A."/>
            <person name="She X."/>
            <person name="Smith D."/>
            <person name="Slezak T."/>
            <person name="Solovyev V."/>
            <person name="Thayer N."/>
            <person name="Tice H."/>
            <person name="Tsai M."/>
            <person name="Ustaszewska A."/>
            <person name="Vo N."/>
            <person name="Wagner M."/>
            <person name="Wheeler J."/>
            <person name="Wu K."/>
            <person name="Xie G."/>
            <person name="Yang J."/>
            <person name="Dubchak I."/>
            <person name="Furey T.S."/>
            <person name="DeJong P."/>
            <person name="Dickson M."/>
            <person name="Gordon D."/>
            <person name="Eichler E.E."/>
            <person name="Pennacchio L.A."/>
            <person name="Richardson P."/>
            <person name="Stubbs L."/>
            <person name="Rokhsar D.S."/>
            <person name="Myers R.M."/>
            <person name="Rubin E.M."/>
            <person name="Lucas S.M."/>
        </authorList>
    </citation>
    <scope>NUCLEOTIDE SEQUENCE [LARGE SCALE GENOMIC DNA]</scope>
</reference>
<organism evidence="2 3">
    <name type="scientific">Homo sapiens</name>
    <name type="common">Human</name>
    <dbReference type="NCBI Taxonomy" id="9606"/>
    <lineage>
        <taxon>Eukaryota</taxon>
        <taxon>Metazoa</taxon>
        <taxon>Chordata</taxon>
        <taxon>Craniata</taxon>
        <taxon>Vertebrata</taxon>
        <taxon>Euteleostomi</taxon>
        <taxon>Mammalia</taxon>
        <taxon>Eutheria</taxon>
        <taxon>Euarchontoglires</taxon>
        <taxon>Primates</taxon>
        <taxon>Haplorrhini</taxon>
        <taxon>Catarrhini</taxon>
        <taxon>Hominidae</taxon>
        <taxon>Homo</taxon>
    </lineage>
</organism>
<reference evidence="2" key="4">
    <citation type="submission" date="2025-08" db="UniProtKB">
        <authorList>
            <consortium name="Ensembl"/>
        </authorList>
    </citation>
    <scope>IDENTIFICATION</scope>
</reference>
<dbReference type="Proteomes" id="UP000005640">
    <property type="component" value="Chromosome 19"/>
</dbReference>
<sequence length="60" mass="6831">MRRNSSLSFQMERPLEEQVQSKWSSSQGRTGTGGSDVLQIYGYKCTCVTWIYFIVAKSGF</sequence>
<protein>
    <submittedName>
        <fullName evidence="2">Zinc finger protein 490</fullName>
    </submittedName>
</protein>
<gene>
    <name evidence="2" type="primary">ZNF490</name>
</gene>
<feature type="region of interest" description="Disordered" evidence="1">
    <location>
        <begin position="1"/>
        <end position="34"/>
    </location>
</feature>
<dbReference type="HOGENOM" id="CLU_2941079_0_0_1"/>
<dbReference type="Ensembl" id="ENST00000414906.5">
    <property type="protein sequence ID" value="ENSP00000402719.1"/>
    <property type="gene ID" value="ENSG00000188033.10"/>
</dbReference>
<name>F8WDW6_HUMAN</name>
<dbReference type="AlphaFoldDB" id="F8WDW6"/>
<evidence type="ECO:0000313" key="3">
    <source>
        <dbReference type="Proteomes" id="UP000005640"/>
    </source>
</evidence>
<dbReference type="OpenTargets" id="ENSG00000188033"/>
<evidence type="ECO:0007829" key="4">
    <source>
        <dbReference type="PeptideAtlas" id="F8WDW6"/>
    </source>
</evidence>
<dbReference type="Ensembl" id="ENST00000414906.5">
    <property type="protein sequence ID" value="ENSP00000402719.1"/>
    <property type="gene ID" value="ENSG00000188033.11"/>
</dbReference>
<dbReference type="UCSC" id="uc060tzf.1">
    <property type="organism name" value="human"/>
</dbReference>
<reference evidence="2 3" key="1">
    <citation type="journal article" date="2001" name="Nature">
        <title>Initial sequencing and analysis of the human genome.</title>
        <authorList>
            <consortium name="International Human Genome Sequencing Consortium"/>
            <person name="Lander E.S."/>
            <person name="Linton L.M."/>
            <person name="Birren B."/>
            <person name="Nusbaum C."/>
            <person name="Zody M.C."/>
            <person name="Baldwin J."/>
            <person name="Devon K."/>
            <person name="Dewar K."/>
            <person name="Doyle M."/>
            <person name="FitzHugh W."/>
            <person name="Funke R."/>
            <person name="Gage D."/>
            <person name="Harris K."/>
            <person name="Heaford A."/>
            <person name="Howland J."/>
            <person name="Kann L."/>
            <person name="Lehoczky J."/>
            <person name="LeVine R."/>
            <person name="McEwan P."/>
            <person name="McKernan K."/>
            <person name="Meldrim J."/>
            <person name="Mesirov J.P."/>
            <person name="Miranda C."/>
            <person name="Morris W."/>
            <person name="Naylor J."/>
            <person name="Raymond C."/>
            <person name="Rosetti M."/>
            <person name="Santos R."/>
            <person name="Sheridan A."/>
            <person name="Sougnez C."/>
            <person name="Stange-Thomann N."/>
            <person name="Stojanovic N."/>
            <person name="Subramanian A."/>
            <person name="Wyman D."/>
            <person name="Rogers J."/>
            <person name="Sulston J."/>
            <person name="Ainscough R."/>
            <person name="Beck S."/>
            <person name="Bentley D."/>
            <person name="Burton J."/>
            <person name="Clee C."/>
            <person name="Carter N."/>
            <person name="Coulson A."/>
            <person name="Deadman R."/>
            <person name="Deloukas P."/>
            <person name="Dunham A."/>
            <person name="Dunham I."/>
            <person name="Durbin R."/>
            <person name="French L."/>
            <person name="Grafham D."/>
            <person name="Gregory S."/>
            <person name="Hubbard T."/>
            <person name="Humphray S."/>
            <person name="Hunt A."/>
            <person name="Jones M."/>
            <person name="Lloyd C."/>
            <person name="McMurray A."/>
            <person name="Matthews L."/>
            <person name="Mercer S."/>
            <person name="Milne S."/>
            <person name="Mullikin J.C."/>
            <person name="Mungall A."/>
            <person name="Plumb R."/>
            <person name="Ross M."/>
            <person name="Shownkeen R."/>
            <person name="Sims S."/>
            <person name="Waterston R.H."/>
            <person name="Wilson R.K."/>
            <person name="Hillier L.W."/>
            <person name="McPherson J.D."/>
            <person name="Marra M.A."/>
            <person name="Mardis E.R."/>
            <person name="Fulton L.A."/>
            <person name="Chinwalla A.T."/>
            <person name="Pepin K.H."/>
            <person name="Gish W.R."/>
            <person name="Chissoe S.L."/>
            <person name="Wendl M.C."/>
            <person name="Delehaunty K.D."/>
            <person name="Miner T.L."/>
            <person name="Delehaunty A."/>
            <person name="Kramer J.B."/>
            <person name="Cook L.L."/>
            <person name="Fulton R.S."/>
            <person name="Johnson D.L."/>
            <person name="Minx P.J."/>
            <person name="Clifton S.W."/>
            <person name="Hawkins T."/>
            <person name="Branscomb E."/>
            <person name="Predki P."/>
            <person name="Richardson P."/>
            <person name="Wenning S."/>
            <person name="Slezak T."/>
            <person name="Doggett N."/>
            <person name="Cheng J.F."/>
            <person name="Olsen A."/>
            <person name="Lucas S."/>
            <person name="Elkin C."/>
            <person name="Uberbacher E."/>
            <person name="Frazier M."/>
            <person name="Gibbs R.A."/>
            <person name="Muzny D.M."/>
            <person name="Scherer S.E."/>
            <person name="Bouck J.B."/>
            <person name="Sodergren E.J."/>
            <person name="Worley K.C."/>
            <person name="Rives C.M."/>
            <person name="Gorrell J.H."/>
            <person name="Metzker M.L."/>
            <person name="Naylor S.L."/>
            <person name="Kucherlapati R.S."/>
            <person name="Nelson D.L."/>
            <person name="Weinstock G.M."/>
            <person name="Sakaki Y."/>
            <person name="Fujiyama A."/>
            <person name="Hattori M."/>
            <person name="Yada T."/>
            <person name="Toyoda A."/>
            <person name="Itoh T."/>
            <person name="Kawagoe C."/>
            <person name="Watanabe H."/>
            <person name="Totoki Y."/>
            <person name="Taylor T."/>
            <person name="Weissenbach J."/>
            <person name="Heilig R."/>
            <person name="Saurin W."/>
            <person name="Artiguenave F."/>
            <person name="Brottier P."/>
            <person name="Bruls T."/>
            <person name="Pelletier E."/>
            <person name="Robert C."/>
            <person name="Wincker P."/>
            <person name="Smith D.R."/>
            <person name="Doucette-Stamm L."/>
            <person name="Rubenfield M."/>
            <person name="Weinstock K."/>
            <person name="Lee H.M."/>
            <person name="Dubois J."/>
            <person name="Rosenthal A."/>
            <person name="Platzer M."/>
            <person name="Nyakatura G."/>
            <person name="Taudien S."/>
            <person name="Rump A."/>
            <person name="Yang H."/>
            <person name="Yu J."/>
            <person name="Wang J."/>
            <person name="Huang G."/>
            <person name="Gu J."/>
            <person name="Hood L."/>
            <person name="Rowen L."/>
            <person name="Madan A."/>
            <person name="Qin S."/>
            <person name="Davis R.W."/>
            <person name="Federspiel N.A."/>
            <person name="Abola A.P."/>
            <person name="Proctor M.J."/>
            <person name="Myers R.M."/>
            <person name="Schmutz J."/>
            <person name="Dickson M."/>
            <person name="Grimwood J."/>
            <person name="Cox D.R."/>
            <person name="Olson M.V."/>
            <person name="Kaul R."/>
            <person name="Raymond C."/>
            <person name="Shimizu N."/>
            <person name="Kawasaki K."/>
            <person name="Minoshima S."/>
            <person name="Evans G.A."/>
            <person name="Athanasiou M."/>
            <person name="Schultz R."/>
            <person name="Roe B.A."/>
            <person name="Chen F."/>
            <person name="Pan H."/>
            <person name="Ramser J."/>
            <person name="Lehrach H."/>
            <person name="Reinhardt R."/>
            <person name="McCombie W.R."/>
            <person name="de la Bastide M."/>
            <person name="Dedhia N."/>
            <person name="Blocker H."/>
            <person name="Hornischer K."/>
            <person name="Nordsiek G."/>
            <person name="Agarwala R."/>
            <person name="Aravind L."/>
            <person name="Bailey J.A."/>
            <person name="Bateman A."/>
            <person name="Batzoglou S."/>
            <person name="Birney E."/>
            <person name="Bork P."/>
            <person name="Brown D.G."/>
            <person name="Burge C.B."/>
            <person name="Cerutti L."/>
            <person name="Chen H.C."/>
            <person name="Church D."/>
            <person name="Clamp M."/>
            <person name="Copley R.R."/>
            <person name="Doerks T."/>
            <person name="Eddy S.R."/>
            <person name="Eichler E.E."/>
            <person name="Furey T.S."/>
            <person name="Galagan J."/>
            <person name="Gilbert J.G."/>
            <person name="Harmon C."/>
            <person name="Hayashizaki Y."/>
            <person name="Haussler D."/>
            <person name="Hermjakob H."/>
            <person name="Hokamp K."/>
            <person name="Jang W."/>
            <person name="Johnson L.S."/>
            <person name="Jones T.A."/>
            <person name="Kasif S."/>
            <person name="Kaspryzk A."/>
            <person name="Kennedy S."/>
            <person name="Kent W.J."/>
            <person name="Kitts P."/>
            <person name="Koonin E.V."/>
            <person name="Korf I."/>
            <person name="Kulp D."/>
            <person name="Lancet D."/>
            <person name="Lowe T.M."/>
            <person name="McLysaght A."/>
            <person name="Mikkelsen T."/>
            <person name="Moran J.V."/>
            <person name="Mulder N."/>
            <person name="Pollara V.J."/>
            <person name="Ponting C.P."/>
            <person name="Schuler G."/>
            <person name="Schultz J."/>
            <person name="Slater G."/>
            <person name="Smit A.F."/>
            <person name="Stupka E."/>
            <person name="Szustakowski J."/>
            <person name="Thierry-Mieg D."/>
            <person name="Thierry-Mieg J."/>
            <person name="Wagner L."/>
            <person name="Wallis J."/>
            <person name="Wheeler R."/>
            <person name="Williams A."/>
            <person name="Wolf Y.I."/>
            <person name="Wolfe K.H."/>
            <person name="Yang S.P."/>
            <person name="Yeh R.F."/>
            <person name="Collins F."/>
            <person name="Guyer M.S."/>
            <person name="Peterson J."/>
            <person name="Felsenfeld A."/>
            <person name="Wetterstrand K.A."/>
            <person name="Patrinos A."/>
            <person name="Morgan M.J."/>
            <person name="de Jong P."/>
            <person name="Catanese J.J."/>
            <person name="Osoegawa K."/>
            <person name="Shizuya H."/>
            <person name="Choi S."/>
            <person name="Chen Y.J."/>
        </authorList>
    </citation>
    <scope>NUCLEOTIDE SEQUENCE [LARGE SCALE GENOMIC DNA]</scope>
</reference>
<keyword evidence="3" id="KW-1185">Reference proteome</keyword>